<reference evidence="1 2" key="1">
    <citation type="submission" date="2017-07" db="EMBL/GenBank/DDBJ databases">
        <title>Flavobacterium cyanobacteriorum sp. nov., isolated from cyanobacterial aggregates in a eutrophic lake.</title>
        <authorList>
            <person name="Cai H."/>
        </authorList>
    </citation>
    <scope>NUCLEOTIDE SEQUENCE [LARGE SCALE GENOMIC DNA]</scope>
    <source>
        <strain evidence="1 2">TH167</strain>
    </source>
</reference>
<proteinExistence type="predicted"/>
<evidence type="ECO:0000313" key="2">
    <source>
        <dbReference type="Proteomes" id="UP000216035"/>
    </source>
</evidence>
<organism evidence="1 2">
    <name type="scientific">Flavobacterium aurantiibacter</name>
    <dbReference type="NCBI Taxonomy" id="2023067"/>
    <lineage>
        <taxon>Bacteria</taxon>
        <taxon>Pseudomonadati</taxon>
        <taxon>Bacteroidota</taxon>
        <taxon>Flavobacteriia</taxon>
        <taxon>Flavobacteriales</taxon>
        <taxon>Flavobacteriaceae</taxon>
        <taxon>Flavobacterium</taxon>
    </lineage>
</organism>
<name>A0A255ZDN4_9FLAO</name>
<dbReference type="RefSeq" id="WP_094487442.1">
    <property type="nucleotide sequence ID" value="NZ_NOXX01000225.1"/>
</dbReference>
<dbReference type="Proteomes" id="UP000216035">
    <property type="component" value="Unassembled WGS sequence"/>
</dbReference>
<protein>
    <submittedName>
        <fullName evidence="1">Uncharacterized protein</fullName>
    </submittedName>
</protein>
<keyword evidence="2" id="KW-1185">Reference proteome</keyword>
<dbReference type="OrthoDB" id="6710009at2"/>
<accession>A0A255ZDN4</accession>
<dbReference type="EMBL" id="NOXX01000225">
    <property type="protein sequence ID" value="OYQ39569.1"/>
    <property type="molecule type" value="Genomic_DNA"/>
</dbReference>
<dbReference type="InterPro" id="IPR053851">
    <property type="entry name" value="DUF6929"/>
</dbReference>
<evidence type="ECO:0000313" key="1">
    <source>
        <dbReference type="EMBL" id="OYQ39569.1"/>
    </source>
</evidence>
<gene>
    <name evidence="1" type="ORF">CHX27_14320</name>
</gene>
<dbReference type="Pfam" id="PF22000">
    <property type="entry name" value="DUF6929"/>
    <property type="match status" value="1"/>
</dbReference>
<comment type="caution">
    <text evidence="1">The sequence shown here is derived from an EMBL/GenBank/DDBJ whole genome shotgun (WGS) entry which is preliminary data.</text>
</comment>
<dbReference type="AlphaFoldDB" id="A0A255ZDN4"/>
<sequence length="273" mass="30948">MKFTAIQNLGTVHGIHSSSGLLWLNDYLFCISDNSDFLFKINPTNYTFEAIPTIENAQHWVEKKHKRDYEIIYADSEGIHLYGSGSKEKRKIKTSFADLDQLAISSECLLYDAVSSRGISEDDLNLEALCKHEDTYYIFNRGNGPSKQNRIFKAHQLPDGSFEIVSERDIQLHFNDLDFTFTDACVCHDFIVFTAAAEASDSTYLDGEIGGSLLGVLKIDSLEILYTQIVSQEHKFEGISCYKSSDTTHHFYLAEDNDRNDGELTLYGVDFEI</sequence>